<feature type="non-terminal residue" evidence="1">
    <location>
        <position position="1"/>
    </location>
</feature>
<evidence type="ECO:0000313" key="1">
    <source>
        <dbReference type="EMBL" id="GFH11814.1"/>
    </source>
</evidence>
<gene>
    <name evidence="1" type="ORF">HaLaN_07376</name>
</gene>
<proteinExistence type="predicted"/>
<dbReference type="SUPFAM" id="SSF55811">
    <property type="entry name" value="Nudix"/>
    <property type="match status" value="1"/>
</dbReference>
<dbReference type="GO" id="GO:0016787">
    <property type="term" value="F:hydrolase activity"/>
    <property type="evidence" value="ECO:0007669"/>
    <property type="project" value="UniProtKB-KW"/>
</dbReference>
<dbReference type="AlphaFoldDB" id="A0A699YYH0"/>
<keyword evidence="2" id="KW-1185">Reference proteome</keyword>
<reference evidence="1 2" key="1">
    <citation type="submission" date="2020-02" db="EMBL/GenBank/DDBJ databases">
        <title>Draft genome sequence of Haematococcus lacustris strain NIES-144.</title>
        <authorList>
            <person name="Morimoto D."/>
            <person name="Nakagawa S."/>
            <person name="Yoshida T."/>
            <person name="Sawayama S."/>
        </authorList>
    </citation>
    <scope>NUCLEOTIDE SEQUENCE [LARGE SCALE GENOMIC DNA]</scope>
    <source>
        <strain evidence="1 2">NIES-144</strain>
    </source>
</reference>
<dbReference type="EMBL" id="BLLF01000438">
    <property type="protein sequence ID" value="GFH11814.1"/>
    <property type="molecule type" value="Genomic_DNA"/>
</dbReference>
<sequence>MDDLFHLRHFTTGEYNKNRTFLSDEDYSLALDVFVKGCADVMLCDPLSHQRSVQPQKDWWFLGGRMQAGEEPHVTAARHVRREAGVDLAPQRFRA</sequence>
<dbReference type="Gene3D" id="3.90.79.10">
    <property type="entry name" value="Nucleoside Triphosphate Pyrophosphohydrolase"/>
    <property type="match status" value="1"/>
</dbReference>
<protein>
    <submittedName>
        <fullName evidence="1">NUDIX hydrolase domain-like</fullName>
    </submittedName>
</protein>
<comment type="caution">
    <text evidence="1">The sequence shown here is derived from an EMBL/GenBank/DDBJ whole genome shotgun (WGS) entry which is preliminary data.</text>
</comment>
<organism evidence="1 2">
    <name type="scientific">Haematococcus lacustris</name>
    <name type="common">Green alga</name>
    <name type="synonym">Haematococcus pluvialis</name>
    <dbReference type="NCBI Taxonomy" id="44745"/>
    <lineage>
        <taxon>Eukaryota</taxon>
        <taxon>Viridiplantae</taxon>
        <taxon>Chlorophyta</taxon>
        <taxon>core chlorophytes</taxon>
        <taxon>Chlorophyceae</taxon>
        <taxon>CS clade</taxon>
        <taxon>Chlamydomonadales</taxon>
        <taxon>Haematococcaceae</taxon>
        <taxon>Haematococcus</taxon>
    </lineage>
</organism>
<dbReference type="InterPro" id="IPR015797">
    <property type="entry name" value="NUDIX_hydrolase-like_dom_sf"/>
</dbReference>
<feature type="non-terminal residue" evidence="1">
    <location>
        <position position="95"/>
    </location>
</feature>
<evidence type="ECO:0000313" key="2">
    <source>
        <dbReference type="Proteomes" id="UP000485058"/>
    </source>
</evidence>
<dbReference type="Proteomes" id="UP000485058">
    <property type="component" value="Unassembled WGS sequence"/>
</dbReference>
<accession>A0A699YYH0</accession>
<keyword evidence="1" id="KW-0378">Hydrolase</keyword>
<name>A0A699YYH0_HAELA</name>